<dbReference type="RefSeq" id="XP_007399717.1">
    <property type="nucleotide sequence ID" value="XM_007399655.1"/>
</dbReference>
<dbReference type="KEGG" id="pco:PHACADRAFT_187313"/>
<dbReference type="GeneID" id="18910417"/>
<dbReference type="EMBL" id="JH930476">
    <property type="protein sequence ID" value="EKM51925.1"/>
    <property type="molecule type" value="Genomic_DNA"/>
</dbReference>
<reference evidence="2 3" key="1">
    <citation type="journal article" date="2012" name="BMC Genomics">
        <title>Comparative genomics of the white-rot fungi, Phanerochaete carnosa and P. chrysosporium, to elucidate the genetic basis of the distinct wood types they colonize.</title>
        <authorList>
            <person name="Suzuki H."/>
            <person name="MacDonald J."/>
            <person name="Syed K."/>
            <person name="Salamov A."/>
            <person name="Hori C."/>
            <person name="Aerts A."/>
            <person name="Henrissat B."/>
            <person name="Wiebenga A."/>
            <person name="vanKuyk P.A."/>
            <person name="Barry K."/>
            <person name="Lindquist E."/>
            <person name="LaButti K."/>
            <person name="Lapidus A."/>
            <person name="Lucas S."/>
            <person name="Coutinho P."/>
            <person name="Gong Y."/>
            <person name="Samejima M."/>
            <person name="Mahadevan R."/>
            <person name="Abou-Zaid M."/>
            <person name="de Vries R.P."/>
            <person name="Igarashi K."/>
            <person name="Yadav J.S."/>
            <person name="Grigoriev I.V."/>
            <person name="Master E.R."/>
        </authorList>
    </citation>
    <scope>NUCLEOTIDE SEQUENCE [LARGE SCALE GENOMIC DNA]</scope>
    <source>
        <strain evidence="2 3">HHB-10118-sp</strain>
    </source>
</reference>
<proteinExistence type="predicted"/>
<dbReference type="Gene3D" id="1.20.1280.50">
    <property type="match status" value="1"/>
</dbReference>
<dbReference type="InterPro" id="IPR001810">
    <property type="entry name" value="F-box_dom"/>
</dbReference>
<protein>
    <recommendedName>
        <fullName evidence="1">F-box domain-containing protein</fullName>
    </recommendedName>
</protein>
<accession>K5VYN5</accession>
<organism evidence="2 3">
    <name type="scientific">Phanerochaete carnosa (strain HHB-10118-sp)</name>
    <name type="common">White-rot fungus</name>
    <name type="synonym">Peniophora carnosa</name>
    <dbReference type="NCBI Taxonomy" id="650164"/>
    <lineage>
        <taxon>Eukaryota</taxon>
        <taxon>Fungi</taxon>
        <taxon>Dikarya</taxon>
        <taxon>Basidiomycota</taxon>
        <taxon>Agaricomycotina</taxon>
        <taxon>Agaricomycetes</taxon>
        <taxon>Polyporales</taxon>
        <taxon>Phanerochaetaceae</taxon>
        <taxon>Phanerochaete</taxon>
    </lineage>
</organism>
<name>K5VYN5_PHACS</name>
<feature type="domain" description="F-box" evidence="1">
    <location>
        <begin position="45"/>
        <end position="93"/>
    </location>
</feature>
<dbReference type="Pfam" id="PF12937">
    <property type="entry name" value="F-box-like"/>
    <property type="match status" value="1"/>
</dbReference>
<dbReference type="AlphaFoldDB" id="K5VYN5"/>
<dbReference type="HOGENOM" id="CLU_024199_3_0_1"/>
<evidence type="ECO:0000259" key="1">
    <source>
        <dbReference type="Pfam" id="PF12937"/>
    </source>
</evidence>
<dbReference type="InterPro" id="IPR036047">
    <property type="entry name" value="F-box-like_dom_sf"/>
</dbReference>
<keyword evidence="3" id="KW-1185">Reference proteome</keyword>
<dbReference type="InParanoid" id="K5VYN5"/>
<evidence type="ECO:0000313" key="3">
    <source>
        <dbReference type="Proteomes" id="UP000008370"/>
    </source>
</evidence>
<sequence>MSKSHTFCHQMIGDEETERTQLLASISTWDVAAKRRFNELTPVGKLPSEVLCEVFMHRSVGWYIGAKSWIEVGHVCHRWRETALNYPALWGQIDACTSEWTRELLLRSKQAPLDVHIPIRYFSNVGEEDIILLLRELHRMRFFAWDAYYPIKGLDLPRATPLLRSLSLRCRSISAYASSVTPFDVTEAPALTRLEVIDAPVSWTSKLFQPTLTHLTLHMQPQLSKVVSCTMPQVLDVLRTMPHLQSLELLNVLPAATRASVGADTHAHFPHLRFLDLCAPASVIRYLLGHISFPEDANITVVFSDPNPDNMKQSMCLLTSSITPATSSEGSARSLQSFYYEYGIAEFWAIGLTPRTLLECRSPCSPTELQGARRVLAVRAKNLPPDETFFEMICHYLPLATVSSALIDIRQMKDDQWRGACERMPYVRKLGVIGPPRSHEPVIKSLSASATASDGSPCSLHRICWLYAFPKLEALFIGFRSNSDDRLLDVYANALQDRSDAGHQLSRLEVLDYSGIYPYAAAVRAVAKEVLYNGCFRSYQ</sequence>
<dbReference type="SUPFAM" id="SSF81383">
    <property type="entry name" value="F-box domain"/>
    <property type="match status" value="1"/>
</dbReference>
<dbReference type="OrthoDB" id="3264373at2759"/>
<evidence type="ECO:0000313" key="2">
    <source>
        <dbReference type="EMBL" id="EKM51925.1"/>
    </source>
</evidence>
<gene>
    <name evidence="2" type="ORF">PHACADRAFT_187313</name>
</gene>
<dbReference type="Proteomes" id="UP000008370">
    <property type="component" value="Unassembled WGS sequence"/>
</dbReference>